<dbReference type="Proteomes" id="UP000634136">
    <property type="component" value="Unassembled WGS sequence"/>
</dbReference>
<evidence type="ECO:0000256" key="14">
    <source>
        <dbReference type="SAM" id="Phobius"/>
    </source>
</evidence>
<evidence type="ECO:0000313" key="15">
    <source>
        <dbReference type="EMBL" id="KAF7828544.1"/>
    </source>
</evidence>
<evidence type="ECO:0000256" key="10">
    <source>
        <dbReference type="ARBA" id="ARBA00023136"/>
    </source>
</evidence>
<keyword evidence="7 14" id="KW-1133">Transmembrane helix</keyword>
<name>A0A834WS32_9FABA</name>
<evidence type="ECO:0000256" key="4">
    <source>
        <dbReference type="ARBA" id="ARBA00022617"/>
    </source>
</evidence>
<evidence type="ECO:0000256" key="8">
    <source>
        <dbReference type="ARBA" id="ARBA00023002"/>
    </source>
</evidence>
<accession>A0A834WS32</accession>
<evidence type="ECO:0000256" key="7">
    <source>
        <dbReference type="ARBA" id="ARBA00022989"/>
    </source>
</evidence>
<dbReference type="SUPFAM" id="SSF48264">
    <property type="entry name" value="Cytochrome P450"/>
    <property type="match status" value="1"/>
</dbReference>
<sequence>MEVWFWMLGGALGVYIFVFGIVRNINQWVYAERVKHKVSHPLPPGHMGWPLLGNFLSFVTAFKSPNPESFINNLVSRYGGSGIYKTHMFGSPSVIVCKSELCRKVLTDDEHFKLGYPEPMLRLVGTRTFDKDSVPQHKRIRRLTTSPIVGHVSLAMYVERIEDIMVNSLEEWASMSTKTPLILLNELKDVTFKIILHILMGSHNHSISKIGALYHHVLHGLFALPINLPGFAYHKALAARKNLERAVQSILNEKRMMMKRKGEKEGEKGLLDIWFDVEDENGEKLGDEDMVDLLIGFLFAGHETSAYAIMWSIIYLTNHPHIMNKAKQEQEEILKTRPQQQKGLNLNEIKQMVFLAKVIDETLRRATIAFSIIRKAKVDVNINGYSIPKGWKVLVWLRAVHLDPENYSDPLQFDPSRWDDYAAKPGTYIPFGAGMRLCPGLDLVKLEMSIFLHYFLLHYK</sequence>
<dbReference type="PRINTS" id="PR00463">
    <property type="entry name" value="EP450I"/>
</dbReference>
<keyword evidence="9 11" id="KW-0408">Iron</keyword>
<dbReference type="InterPro" id="IPR017972">
    <property type="entry name" value="Cyt_P450_CS"/>
</dbReference>
<dbReference type="GO" id="GO:0016132">
    <property type="term" value="P:brassinosteroid biosynthetic process"/>
    <property type="evidence" value="ECO:0007669"/>
    <property type="project" value="TreeGrafter"/>
</dbReference>
<comment type="caution">
    <text evidence="15">The sequence shown here is derived from an EMBL/GenBank/DDBJ whole genome shotgun (WGS) entry which is preliminary data.</text>
</comment>
<keyword evidence="8 12" id="KW-0560">Oxidoreductase</keyword>
<dbReference type="EMBL" id="JAAIUW010000006">
    <property type="protein sequence ID" value="KAF7828544.1"/>
    <property type="molecule type" value="Genomic_DNA"/>
</dbReference>
<evidence type="ECO:0000256" key="2">
    <source>
        <dbReference type="ARBA" id="ARBA00004167"/>
    </source>
</evidence>
<gene>
    <name evidence="15" type="ORF">G2W53_019708</name>
</gene>
<feature type="binding site" description="axial binding residue" evidence="11">
    <location>
        <position position="438"/>
    </location>
    <ligand>
        <name>heme</name>
        <dbReference type="ChEBI" id="CHEBI:30413"/>
    </ligand>
    <ligandPart>
        <name>Fe</name>
        <dbReference type="ChEBI" id="CHEBI:18248"/>
    </ligandPart>
</feature>
<dbReference type="GO" id="GO:0020037">
    <property type="term" value="F:heme binding"/>
    <property type="evidence" value="ECO:0007669"/>
    <property type="project" value="InterPro"/>
</dbReference>
<dbReference type="AlphaFoldDB" id="A0A834WS32"/>
<evidence type="ECO:0000256" key="12">
    <source>
        <dbReference type="RuleBase" id="RU000461"/>
    </source>
</evidence>
<feature type="coiled-coil region" evidence="13">
    <location>
        <begin position="233"/>
        <end position="260"/>
    </location>
</feature>
<dbReference type="PANTHER" id="PTHR24286">
    <property type="entry name" value="CYTOCHROME P450 26"/>
    <property type="match status" value="1"/>
</dbReference>
<dbReference type="Gene3D" id="1.10.630.10">
    <property type="entry name" value="Cytochrome P450"/>
    <property type="match status" value="1"/>
</dbReference>
<evidence type="ECO:0000256" key="3">
    <source>
        <dbReference type="ARBA" id="ARBA00010617"/>
    </source>
</evidence>
<dbReference type="PANTHER" id="PTHR24286:SF199">
    <property type="entry name" value="CYTOCHROME P450 88D6"/>
    <property type="match status" value="1"/>
</dbReference>
<reference evidence="15" key="1">
    <citation type="submission" date="2020-09" db="EMBL/GenBank/DDBJ databases">
        <title>Genome-Enabled Discovery of Anthraquinone Biosynthesis in Senna tora.</title>
        <authorList>
            <person name="Kang S.-H."/>
            <person name="Pandey R.P."/>
            <person name="Lee C.-M."/>
            <person name="Sim J.-S."/>
            <person name="Jeong J.-T."/>
            <person name="Choi B.-S."/>
            <person name="Jung M."/>
            <person name="Ginzburg D."/>
            <person name="Zhao K."/>
            <person name="Won S.Y."/>
            <person name="Oh T.-J."/>
            <person name="Yu Y."/>
            <person name="Kim N.-H."/>
            <person name="Lee O.R."/>
            <person name="Lee T.-H."/>
            <person name="Bashyal P."/>
            <person name="Kim T.-S."/>
            <person name="Lee W.-H."/>
            <person name="Kawkins C."/>
            <person name="Kim C.-K."/>
            <person name="Kim J.S."/>
            <person name="Ahn B.O."/>
            <person name="Rhee S.Y."/>
            <person name="Sohng J.K."/>
        </authorList>
    </citation>
    <scope>NUCLEOTIDE SEQUENCE</scope>
    <source>
        <tissue evidence="15">Leaf</tissue>
    </source>
</reference>
<evidence type="ECO:0000256" key="9">
    <source>
        <dbReference type="ARBA" id="ARBA00023004"/>
    </source>
</evidence>
<keyword evidence="6 11" id="KW-0479">Metal-binding</keyword>
<dbReference type="Pfam" id="PF00067">
    <property type="entry name" value="p450"/>
    <property type="match status" value="1"/>
</dbReference>
<dbReference type="OrthoDB" id="1470350at2759"/>
<keyword evidence="10 14" id="KW-0472">Membrane</keyword>
<proteinExistence type="inferred from homology"/>
<feature type="transmembrane region" description="Helical" evidence="14">
    <location>
        <begin position="6"/>
        <end position="25"/>
    </location>
</feature>
<dbReference type="InterPro" id="IPR036396">
    <property type="entry name" value="Cyt_P450_sf"/>
</dbReference>
<dbReference type="GO" id="GO:0051777">
    <property type="term" value="F:ent-kaurenoic acid monooxygenase activity"/>
    <property type="evidence" value="ECO:0007669"/>
    <property type="project" value="TreeGrafter"/>
</dbReference>
<dbReference type="GO" id="GO:0016020">
    <property type="term" value="C:membrane"/>
    <property type="evidence" value="ECO:0007669"/>
    <property type="project" value="UniProtKB-SubCell"/>
</dbReference>
<evidence type="ECO:0000256" key="6">
    <source>
        <dbReference type="ARBA" id="ARBA00022723"/>
    </source>
</evidence>
<dbReference type="GO" id="GO:0016125">
    <property type="term" value="P:sterol metabolic process"/>
    <property type="evidence" value="ECO:0007669"/>
    <property type="project" value="TreeGrafter"/>
</dbReference>
<comment type="cofactor">
    <cofactor evidence="1 11">
        <name>heme</name>
        <dbReference type="ChEBI" id="CHEBI:30413"/>
    </cofactor>
</comment>
<keyword evidence="5 14" id="KW-0812">Transmembrane</keyword>
<evidence type="ECO:0000256" key="13">
    <source>
        <dbReference type="SAM" id="Coils"/>
    </source>
</evidence>
<dbReference type="InterPro" id="IPR001128">
    <property type="entry name" value="Cyt_P450"/>
</dbReference>
<dbReference type="GO" id="GO:0005783">
    <property type="term" value="C:endoplasmic reticulum"/>
    <property type="evidence" value="ECO:0007669"/>
    <property type="project" value="TreeGrafter"/>
</dbReference>
<evidence type="ECO:0000256" key="11">
    <source>
        <dbReference type="PIRSR" id="PIRSR602401-1"/>
    </source>
</evidence>
<evidence type="ECO:0000313" key="16">
    <source>
        <dbReference type="Proteomes" id="UP000634136"/>
    </source>
</evidence>
<evidence type="ECO:0000256" key="1">
    <source>
        <dbReference type="ARBA" id="ARBA00001971"/>
    </source>
</evidence>
<dbReference type="PROSITE" id="PS00086">
    <property type="entry name" value="CYTOCHROME_P450"/>
    <property type="match status" value="1"/>
</dbReference>
<dbReference type="GO" id="GO:0005506">
    <property type="term" value="F:iron ion binding"/>
    <property type="evidence" value="ECO:0007669"/>
    <property type="project" value="InterPro"/>
</dbReference>
<organism evidence="15 16">
    <name type="scientific">Senna tora</name>
    <dbReference type="NCBI Taxonomy" id="362788"/>
    <lineage>
        <taxon>Eukaryota</taxon>
        <taxon>Viridiplantae</taxon>
        <taxon>Streptophyta</taxon>
        <taxon>Embryophyta</taxon>
        <taxon>Tracheophyta</taxon>
        <taxon>Spermatophyta</taxon>
        <taxon>Magnoliopsida</taxon>
        <taxon>eudicotyledons</taxon>
        <taxon>Gunneridae</taxon>
        <taxon>Pentapetalae</taxon>
        <taxon>rosids</taxon>
        <taxon>fabids</taxon>
        <taxon>Fabales</taxon>
        <taxon>Fabaceae</taxon>
        <taxon>Caesalpinioideae</taxon>
        <taxon>Cassia clade</taxon>
        <taxon>Senna</taxon>
    </lineage>
</organism>
<evidence type="ECO:0000256" key="5">
    <source>
        <dbReference type="ARBA" id="ARBA00022692"/>
    </source>
</evidence>
<keyword evidence="12" id="KW-0503">Monooxygenase</keyword>
<keyword evidence="16" id="KW-1185">Reference proteome</keyword>
<protein>
    <submittedName>
        <fullName evidence="15">Beta-amyrin 11-oxidase-like</fullName>
    </submittedName>
</protein>
<dbReference type="GO" id="GO:0010268">
    <property type="term" value="P:brassinosteroid homeostasis"/>
    <property type="evidence" value="ECO:0007669"/>
    <property type="project" value="TreeGrafter"/>
</dbReference>
<comment type="similarity">
    <text evidence="3 12">Belongs to the cytochrome P450 family.</text>
</comment>
<dbReference type="PRINTS" id="PR00385">
    <property type="entry name" value="P450"/>
</dbReference>
<comment type="subcellular location">
    <subcellularLocation>
        <location evidence="2">Membrane</location>
        <topology evidence="2">Single-pass membrane protein</topology>
    </subcellularLocation>
</comment>
<keyword evidence="4 11" id="KW-0349">Heme</keyword>
<dbReference type="InterPro" id="IPR002401">
    <property type="entry name" value="Cyt_P450_E_grp-I"/>
</dbReference>
<keyword evidence="13" id="KW-0175">Coiled coil</keyword>